<dbReference type="RefSeq" id="WP_208236705.1">
    <property type="nucleotide sequence ID" value="NZ_BAAAQU010000001.1"/>
</dbReference>
<dbReference type="Proteomes" id="UP000668403">
    <property type="component" value="Unassembled WGS sequence"/>
</dbReference>
<dbReference type="AlphaFoldDB" id="A0A939TLZ9"/>
<feature type="transmembrane region" description="Helical" evidence="1">
    <location>
        <begin position="260"/>
        <end position="282"/>
    </location>
</feature>
<reference evidence="2" key="1">
    <citation type="submission" date="2021-03" db="EMBL/GenBank/DDBJ databases">
        <title>Leucobacter chromiisoli sp. nov., isolated from chromium-containing soil of chemical plant.</title>
        <authorList>
            <person name="Xu Z."/>
        </authorList>
    </citation>
    <scope>NUCLEOTIDE SEQUENCE</scope>
    <source>
        <strain evidence="2">K 70/01</strain>
    </source>
</reference>
<comment type="caution">
    <text evidence="2">The sequence shown here is derived from an EMBL/GenBank/DDBJ whole genome shotgun (WGS) entry which is preliminary data.</text>
</comment>
<evidence type="ECO:0000313" key="2">
    <source>
        <dbReference type="EMBL" id="MBO2988948.1"/>
    </source>
</evidence>
<sequence>MTTLTVSASDHINSGNVGLRTDAGRRVAFGGVLKSEWIKLWSLRSIKITIAITLLMGLGMSALMAFNLNTEYAGAPAEALSGFLLFSATFTGSFIALVFGVLGVFTITSEYASGMILSSLAAVPRRGPVFAAKALMLALISAVTALIVVGGGLGIATAALPEAASRLTDPIVIAGALGTVAFLVLIALMAFGIAALLRSTAGGIALVAGICFVVPLALNVMQFTGWEWVSTVSAYVPTALGSTLGQGTAPLPPGAEGPTFWVALAGMAAWAAVALIPAAIAFQRRDAK</sequence>
<keyword evidence="1" id="KW-0812">Transmembrane</keyword>
<accession>A0A939TLZ9</accession>
<feature type="transmembrane region" description="Helical" evidence="1">
    <location>
        <begin position="134"/>
        <end position="159"/>
    </location>
</feature>
<gene>
    <name evidence="2" type="ORF">J4H85_02885</name>
</gene>
<organism evidence="2 3">
    <name type="scientific">Leucobacter tardus</name>
    <dbReference type="NCBI Taxonomy" id="501483"/>
    <lineage>
        <taxon>Bacteria</taxon>
        <taxon>Bacillati</taxon>
        <taxon>Actinomycetota</taxon>
        <taxon>Actinomycetes</taxon>
        <taxon>Micrococcales</taxon>
        <taxon>Microbacteriaceae</taxon>
        <taxon>Leucobacter</taxon>
    </lineage>
</organism>
<protein>
    <submittedName>
        <fullName evidence="2">ABC transporter permease</fullName>
    </submittedName>
</protein>
<evidence type="ECO:0000313" key="3">
    <source>
        <dbReference type="Proteomes" id="UP000668403"/>
    </source>
</evidence>
<dbReference type="EMBL" id="JAGFBF010000001">
    <property type="protein sequence ID" value="MBO2988948.1"/>
    <property type="molecule type" value="Genomic_DNA"/>
</dbReference>
<dbReference type="PANTHER" id="PTHR37305:SF1">
    <property type="entry name" value="MEMBRANE PROTEIN"/>
    <property type="match status" value="1"/>
</dbReference>
<feature type="transmembrane region" description="Helical" evidence="1">
    <location>
        <begin position="80"/>
        <end position="105"/>
    </location>
</feature>
<feature type="transmembrane region" description="Helical" evidence="1">
    <location>
        <begin position="48"/>
        <end position="68"/>
    </location>
</feature>
<keyword evidence="3" id="KW-1185">Reference proteome</keyword>
<proteinExistence type="predicted"/>
<keyword evidence="1" id="KW-1133">Transmembrane helix</keyword>
<dbReference type="PANTHER" id="PTHR37305">
    <property type="entry name" value="INTEGRAL MEMBRANE PROTEIN-RELATED"/>
    <property type="match status" value="1"/>
</dbReference>
<feature type="transmembrane region" description="Helical" evidence="1">
    <location>
        <begin position="204"/>
        <end position="223"/>
    </location>
</feature>
<keyword evidence="1" id="KW-0472">Membrane</keyword>
<feature type="transmembrane region" description="Helical" evidence="1">
    <location>
        <begin position="171"/>
        <end position="197"/>
    </location>
</feature>
<evidence type="ECO:0000256" key="1">
    <source>
        <dbReference type="SAM" id="Phobius"/>
    </source>
</evidence>
<name>A0A939TLZ9_9MICO</name>